<dbReference type="OrthoDB" id="7848551at2"/>
<organism evidence="3 4">
    <name type="scientific">Rhodopseudomonas palustris</name>
    <dbReference type="NCBI Taxonomy" id="1076"/>
    <lineage>
        <taxon>Bacteria</taxon>
        <taxon>Pseudomonadati</taxon>
        <taxon>Pseudomonadota</taxon>
        <taxon>Alphaproteobacteria</taxon>
        <taxon>Hyphomicrobiales</taxon>
        <taxon>Nitrobacteraceae</taxon>
        <taxon>Rhodopseudomonas</taxon>
    </lineage>
</organism>
<dbReference type="Proteomes" id="UP000285523">
    <property type="component" value="Unassembled WGS sequence"/>
</dbReference>
<dbReference type="InterPro" id="IPR001753">
    <property type="entry name" value="Enoyl-CoA_hydra/iso"/>
</dbReference>
<dbReference type="GO" id="GO:0016829">
    <property type="term" value="F:lyase activity"/>
    <property type="evidence" value="ECO:0007669"/>
    <property type="project" value="UniProtKB-KW"/>
</dbReference>
<dbReference type="SUPFAM" id="SSF52096">
    <property type="entry name" value="ClpP/crotonase"/>
    <property type="match status" value="1"/>
</dbReference>
<evidence type="ECO:0000313" key="3">
    <source>
        <dbReference type="EMBL" id="RJF70014.1"/>
    </source>
</evidence>
<keyword evidence="2" id="KW-0456">Lyase</keyword>
<dbReference type="InterPro" id="IPR029045">
    <property type="entry name" value="ClpP/crotonase-like_dom_sf"/>
</dbReference>
<dbReference type="GO" id="GO:0006635">
    <property type="term" value="P:fatty acid beta-oxidation"/>
    <property type="evidence" value="ECO:0007669"/>
    <property type="project" value="TreeGrafter"/>
</dbReference>
<comment type="similarity">
    <text evidence="1">Belongs to the enoyl-CoA hydratase/isomerase family.</text>
</comment>
<protein>
    <submittedName>
        <fullName evidence="3">Enoyl-CoA hydratase/isomerase family protein</fullName>
    </submittedName>
</protein>
<evidence type="ECO:0000256" key="2">
    <source>
        <dbReference type="ARBA" id="ARBA00023239"/>
    </source>
</evidence>
<dbReference type="Pfam" id="PF00378">
    <property type="entry name" value="ECH_1"/>
    <property type="match status" value="1"/>
</dbReference>
<dbReference type="GO" id="GO:0016853">
    <property type="term" value="F:isomerase activity"/>
    <property type="evidence" value="ECO:0007669"/>
    <property type="project" value="UniProtKB-KW"/>
</dbReference>
<dbReference type="Gene3D" id="3.90.226.10">
    <property type="entry name" value="2-enoyl-CoA Hydratase, Chain A, domain 1"/>
    <property type="match status" value="1"/>
</dbReference>
<dbReference type="EMBL" id="QYYD01000020">
    <property type="protein sequence ID" value="RJF70014.1"/>
    <property type="molecule type" value="Genomic_DNA"/>
</dbReference>
<dbReference type="InterPro" id="IPR014748">
    <property type="entry name" value="Enoyl-CoA_hydra_C"/>
</dbReference>
<sequence>MRVHVLIIAHAKQHRVEKIALSSREAGSLRPNQERPPGGSVTVLVSIERGLGPEGRVAVVRFDRGDGLNALSPEAMRQLTDAARGFEDDAETSVVVLTGSAKAFSAGFDLKDAEGRSRAEMDLGTLRRHLKLGPRLTRAWQELEQVTIGAIEGFCVGGGVALAVALDFRVMARDAHMRVPEIGLGMNMSWQSVPRMLHLIGPARTKQAVILADDRIGAREAYEWGLVEHLAKPGQAFAGAMALAEKVAAQPPISVAMTKLTVNRLAHALDDLASHMDLDQFALAGLTEDHKEGVAAFLDRRKPRFRGR</sequence>
<dbReference type="Gene3D" id="1.10.12.10">
    <property type="entry name" value="Lyase 2-enoyl-coa Hydratase, Chain A, domain 2"/>
    <property type="match status" value="1"/>
</dbReference>
<dbReference type="CDD" id="cd06558">
    <property type="entry name" value="crotonase-like"/>
    <property type="match status" value="1"/>
</dbReference>
<keyword evidence="3" id="KW-0413">Isomerase</keyword>
<accession>A0A418V254</accession>
<gene>
    <name evidence="3" type="ORF">D4Q52_18495</name>
</gene>
<comment type="caution">
    <text evidence="3">The sequence shown here is derived from an EMBL/GenBank/DDBJ whole genome shotgun (WGS) entry which is preliminary data.</text>
</comment>
<evidence type="ECO:0000313" key="4">
    <source>
        <dbReference type="Proteomes" id="UP000285523"/>
    </source>
</evidence>
<dbReference type="AlphaFoldDB" id="A0A418V254"/>
<evidence type="ECO:0000256" key="1">
    <source>
        <dbReference type="ARBA" id="ARBA00005254"/>
    </source>
</evidence>
<dbReference type="PANTHER" id="PTHR11941">
    <property type="entry name" value="ENOYL-COA HYDRATASE-RELATED"/>
    <property type="match status" value="1"/>
</dbReference>
<proteinExistence type="inferred from homology"/>
<name>A0A418V254_RHOPL</name>
<reference evidence="3 4" key="1">
    <citation type="submission" date="2018-09" db="EMBL/GenBank/DDBJ databases">
        <title>Draft genome sequence of Rhodopseudomonas palustris 2.1.18.</title>
        <authorList>
            <person name="Robertson S.L."/>
            <person name="Meyer T.E."/>
            <person name="Kyndt J.A."/>
        </authorList>
    </citation>
    <scope>NUCLEOTIDE SEQUENCE [LARGE SCALE GENOMIC DNA]</scope>
    <source>
        <strain evidence="3 4">2.1.18</strain>
    </source>
</reference>
<dbReference type="PANTHER" id="PTHR11941:SF54">
    <property type="entry name" value="ENOYL-COA HYDRATASE, MITOCHONDRIAL"/>
    <property type="match status" value="1"/>
</dbReference>